<dbReference type="SMART" id="SM00530">
    <property type="entry name" value="HTH_XRE"/>
    <property type="match status" value="1"/>
</dbReference>
<dbReference type="GO" id="GO:0003700">
    <property type="term" value="F:DNA-binding transcription factor activity"/>
    <property type="evidence" value="ECO:0007669"/>
    <property type="project" value="TreeGrafter"/>
</dbReference>
<dbReference type="PANTHER" id="PTHR46797:SF2">
    <property type="entry name" value="TRANSCRIPTIONAL REGULATOR"/>
    <property type="match status" value="1"/>
</dbReference>
<dbReference type="SUPFAM" id="SSF47413">
    <property type="entry name" value="lambda repressor-like DNA-binding domains"/>
    <property type="match status" value="1"/>
</dbReference>
<dbReference type="EMBL" id="VSSQ01043319">
    <property type="protein sequence ID" value="MPM96991.1"/>
    <property type="molecule type" value="Genomic_DNA"/>
</dbReference>
<dbReference type="CDD" id="cd00093">
    <property type="entry name" value="HTH_XRE"/>
    <property type="match status" value="1"/>
</dbReference>
<dbReference type="PANTHER" id="PTHR46797">
    <property type="entry name" value="HTH-TYPE TRANSCRIPTIONAL REGULATOR"/>
    <property type="match status" value="1"/>
</dbReference>
<dbReference type="GO" id="GO:0003677">
    <property type="term" value="F:DNA binding"/>
    <property type="evidence" value="ECO:0007669"/>
    <property type="project" value="UniProtKB-KW"/>
</dbReference>
<evidence type="ECO:0000259" key="2">
    <source>
        <dbReference type="PROSITE" id="PS50943"/>
    </source>
</evidence>
<dbReference type="InterPro" id="IPR050807">
    <property type="entry name" value="TransReg_Diox_bact_type"/>
</dbReference>
<evidence type="ECO:0000313" key="3">
    <source>
        <dbReference type="EMBL" id="MPM96991.1"/>
    </source>
</evidence>
<dbReference type="InterPro" id="IPR010982">
    <property type="entry name" value="Lambda_DNA-bd_dom_sf"/>
</dbReference>
<reference evidence="3" key="1">
    <citation type="submission" date="2019-08" db="EMBL/GenBank/DDBJ databases">
        <authorList>
            <person name="Kucharzyk K."/>
            <person name="Murdoch R.W."/>
            <person name="Higgins S."/>
            <person name="Loffler F."/>
        </authorList>
    </citation>
    <scope>NUCLEOTIDE SEQUENCE</scope>
</reference>
<keyword evidence="1" id="KW-0238">DNA-binding</keyword>
<feature type="domain" description="HTH cro/C1-type" evidence="2">
    <location>
        <begin position="14"/>
        <end position="68"/>
    </location>
</feature>
<gene>
    <name evidence="3" type="ORF">SDC9_144162</name>
</gene>
<sequence length="111" mass="12771">MKIGIDYIQLGKRIAKRRRVLNLTQDDVAEATGLSNNYISNIENNHSIPSIETLMKLCSALKTTPDYFLLGIYKEFDENLLSGILQKMRLCSKQKLILADHFLTWLIDEQL</sequence>
<dbReference type="Gene3D" id="1.10.260.40">
    <property type="entry name" value="lambda repressor-like DNA-binding domains"/>
    <property type="match status" value="1"/>
</dbReference>
<protein>
    <recommendedName>
        <fullName evidence="2">HTH cro/C1-type domain-containing protein</fullName>
    </recommendedName>
</protein>
<evidence type="ECO:0000256" key="1">
    <source>
        <dbReference type="ARBA" id="ARBA00023125"/>
    </source>
</evidence>
<dbReference type="GO" id="GO:0005829">
    <property type="term" value="C:cytosol"/>
    <property type="evidence" value="ECO:0007669"/>
    <property type="project" value="TreeGrafter"/>
</dbReference>
<dbReference type="InterPro" id="IPR001387">
    <property type="entry name" value="Cro/C1-type_HTH"/>
</dbReference>
<dbReference type="Pfam" id="PF01381">
    <property type="entry name" value="HTH_3"/>
    <property type="match status" value="1"/>
</dbReference>
<organism evidence="3">
    <name type="scientific">bioreactor metagenome</name>
    <dbReference type="NCBI Taxonomy" id="1076179"/>
    <lineage>
        <taxon>unclassified sequences</taxon>
        <taxon>metagenomes</taxon>
        <taxon>ecological metagenomes</taxon>
    </lineage>
</organism>
<comment type="caution">
    <text evidence="3">The sequence shown here is derived from an EMBL/GenBank/DDBJ whole genome shotgun (WGS) entry which is preliminary data.</text>
</comment>
<proteinExistence type="predicted"/>
<dbReference type="AlphaFoldDB" id="A0A645E603"/>
<dbReference type="PROSITE" id="PS50943">
    <property type="entry name" value="HTH_CROC1"/>
    <property type="match status" value="1"/>
</dbReference>
<name>A0A645E603_9ZZZZ</name>
<accession>A0A645E603</accession>